<evidence type="ECO:0000313" key="2">
    <source>
        <dbReference type="Proteomes" id="UP000006620"/>
    </source>
</evidence>
<dbReference type="InterPro" id="IPR050490">
    <property type="entry name" value="Bact_solute-bd_prot1"/>
</dbReference>
<organism evidence="1 2">
    <name type="scientific">Paenibacillus mucilaginosus (strain KNP414)</name>
    <dbReference type="NCBI Taxonomy" id="1036673"/>
    <lineage>
        <taxon>Bacteria</taxon>
        <taxon>Bacillati</taxon>
        <taxon>Bacillota</taxon>
        <taxon>Bacilli</taxon>
        <taxon>Bacillales</taxon>
        <taxon>Paenibacillaceae</taxon>
        <taxon>Paenibacillus</taxon>
    </lineage>
</organism>
<dbReference type="Gene3D" id="3.40.190.10">
    <property type="entry name" value="Periplasmic binding protein-like II"/>
    <property type="match status" value="2"/>
</dbReference>
<dbReference type="KEGG" id="pms:KNP414_04858"/>
<evidence type="ECO:0000313" key="1">
    <source>
        <dbReference type="EMBL" id="AEI43384.1"/>
    </source>
</evidence>
<dbReference type="PATRIC" id="fig|1036673.3.peg.4473"/>
<dbReference type="RefSeq" id="WP_013918537.1">
    <property type="nucleotide sequence ID" value="NC_015690.1"/>
</dbReference>
<gene>
    <name evidence="1" type="ordered locus">KNP414_04858</name>
</gene>
<protein>
    <submittedName>
        <fullName evidence="1">Extracellular solute-binding protein, family 1</fullName>
    </submittedName>
</protein>
<dbReference type="InterPro" id="IPR006059">
    <property type="entry name" value="SBP"/>
</dbReference>
<reference evidence="2" key="1">
    <citation type="submission" date="2011-06" db="EMBL/GenBank/DDBJ databases">
        <title>Complete genome sequence of Paenibacillus mucilaginosus KNP414.</title>
        <authorList>
            <person name="Wang J."/>
            <person name="Hu S."/>
            <person name="Hu X."/>
            <person name="Zhang B."/>
            <person name="Dong D."/>
            <person name="Zhang S."/>
            <person name="Zhao K."/>
            <person name="Wu D."/>
        </authorList>
    </citation>
    <scope>NUCLEOTIDE SEQUENCE [LARGE SCALE GENOMIC DNA]</scope>
    <source>
        <strain evidence="2">KNP414</strain>
    </source>
</reference>
<dbReference type="SUPFAM" id="SSF53850">
    <property type="entry name" value="Periplasmic binding protein-like II"/>
    <property type="match status" value="1"/>
</dbReference>
<accession>F8FJQ3</accession>
<sequence>MRVTGEYSLKQVNRKVALSTLTFLTTLSMVGCASGGSPGTGASGSGGGSASSGDKVTIEFALGKSSENAAYASKELLDEFEKKTNIRVNIQMLPSEQISTIMQTKLAVGEVPDLLLYNLVSAERELNLGKNFEPLDAEPWASRLINKDVLSSNGKLYAFHLNQDAGQQGMVYNEDIFKELGLSVPKNYEELLEVCEKIKAKGITPIFMPFKDAWATNIWTAAALADYAKKNDPKMWEDLTTNKRKWTEIPAFETITQQQLDLFKKGYTNKDVLSDSYDMAVGKFLKKEVAMMAMGDWLINDAVQKDPNIHLGLFAIPHAEGADMGISPLGGQLFIPKKAKHLAETKKFLEYLASPEVGQKIVTANKYISNFKDIETPELPPYKQAIVDNYIKTNKTTLTMDAYLPVDISELWKGYQDMYAGGKTPKDVYAAWDKKFGQLMKDKKMPGF</sequence>
<dbReference type="Proteomes" id="UP000006620">
    <property type="component" value="Chromosome"/>
</dbReference>
<dbReference type="AlphaFoldDB" id="F8FJQ3"/>
<dbReference type="PROSITE" id="PS51257">
    <property type="entry name" value="PROKAR_LIPOPROTEIN"/>
    <property type="match status" value="1"/>
</dbReference>
<name>F8FJQ3_PAEMK</name>
<dbReference type="PANTHER" id="PTHR43649">
    <property type="entry name" value="ARABINOSE-BINDING PROTEIN-RELATED"/>
    <property type="match status" value="1"/>
</dbReference>
<dbReference type="HOGENOM" id="CLU_031285_12_3_9"/>
<reference evidence="1 2" key="2">
    <citation type="journal article" date="2013" name="Genome Announc.">
        <title>Genome Sequence of Growth-Improving Paenibacillus mucilaginosus Strain KNP414.</title>
        <authorList>
            <person name="Lu J.J."/>
            <person name="Wang J.F."/>
            <person name="Hu X.F."/>
        </authorList>
    </citation>
    <scope>NUCLEOTIDE SEQUENCE [LARGE SCALE GENOMIC DNA]</scope>
    <source>
        <strain evidence="1 2">KNP414</strain>
    </source>
</reference>
<dbReference type="EMBL" id="CP002869">
    <property type="protein sequence ID" value="AEI43384.1"/>
    <property type="molecule type" value="Genomic_DNA"/>
</dbReference>
<proteinExistence type="predicted"/>
<dbReference type="Pfam" id="PF01547">
    <property type="entry name" value="SBP_bac_1"/>
    <property type="match status" value="1"/>
</dbReference>